<evidence type="ECO:0000256" key="8">
    <source>
        <dbReference type="SAM" id="MobiDB-lite"/>
    </source>
</evidence>
<name>A0A2K1K056_PHYPA</name>
<dbReference type="PaxDb" id="3218-PP1S32_181V6.1"/>
<feature type="transmembrane region" description="Helical" evidence="9">
    <location>
        <begin position="267"/>
        <end position="290"/>
    </location>
</feature>
<dbReference type="InterPro" id="IPR013057">
    <property type="entry name" value="AA_transpt_TM"/>
</dbReference>
<evidence type="ECO:0000256" key="5">
    <source>
        <dbReference type="ARBA" id="ARBA00022989"/>
    </source>
</evidence>
<dbReference type="Pfam" id="PF01490">
    <property type="entry name" value="Aa_trans"/>
    <property type="match status" value="1"/>
</dbReference>
<dbReference type="GO" id="GO:0003333">
    <property type="term" value="P:amino acid transmembrane transport"/>
    <property type="evidence" value="ECO:0000318"/>
    <property type="project" value="GO_Central"/>
</dbReference>
<feature type="transmembrane region" description="Helical" evidence="9">
    <location>
        <begin position="153"/>
        <end position="173"/>
    </location>
</feature>
<feature type="transmembrane region" description="Helical" evidence="9">
    <location>
        <begin position="310"/>
        <end position="329"/>
    </location>
</feature>
<feature type="transmembrane region" description="Helical" evidence="9">
    <location>
        <begin position="430"/>
        <end position="449"/>
    </location>
</feature>
<feature type="domain" description="Amino acid transporter transmembrane" evidence="10">
    <location>
        <begin position="122"/>
        <end position="506"/>
    </location>
</feature>
<feature type="transmembrane region" description="Helical" evidence="9">
    <location>
        <begin position="341"/>
        <end position="365"/>
    </location>
</feature>
<evidence type="ECO:0000256" key="7">
    <source>
        <dbReference type="ARBA" id="ARBA00049662"/>
    </source>
</evidence>
<evidence type="ECO:0000256" key="1">
    <source>
        <dbReference type="ARBA" id="ARBA00004141"/>
    </source>
</evidence>
<evidence type="ECO:0000256" key="2">
    <source>
        <dbReference type="ARBA" id="ARBA00022448"/>
    </source>
</evidence>
<reference evidence="11 13" key="1">
    <citation type="journal article" date="2008" name="Science">
        <title>The Physcomitrella genome reveals evolutionary insights into the conquest of land by plants.</title>
        <authorList>
            <person name="Rensing S."/>
            <person name="Lang D."/>
            <person name="Zimmer A."/>
            <person name="Terry A."/>
            <person name="Salamov A."/>
            <person name="Shapiro H."/>
            <person name="Nishiyama T."/>
            <person name="Perroud P.-F."/>
            <person name="Lindquist E."/>
            <person name="Kamisugi Y."/>
            <person name="Tanahashi T."/>
            <person name="Sakakibara K."/>
            <person name="Fujita T."/>
            <person name="Oishi K."/>
            <person name="Shin-I T."/>
            <person name="Kuroki Y."/>
            <person name="Toyoda A."/>
            <person name="Suzuki Y."/>
            <person name="Hashimoto A."/>
            <person name="Yamaguchi K."/>
            <person name="Sugano A."/>
            <person name="Kohara Y."/>
            <person name="Fujiyama A."/>
            <person name="Anterola A."/>
            <person name="Aoki S."/>
            <person name="Ashton N."/>
            <person name="Barbazuk W.B."/>
            <person name="Barker E."/>
            <person name="Bennetzen J."/>
            <person name="Bezanilla M."/>
            <person name="Blankenship R."/>
            <person name="Cho S.H."/>
            <person name="Dutcher S."/>
            <person name="Estelle M."/>
            <person name="Fawcett J.A."/>
            <person name="Gundlach H."/>
            <person name="Hanada K."/>
            <person name="Heyl A."/>
            <person name="Hicks K.A."/>
            <person name="Hugh J."/>
            <person name="Lohr M."/>
            <person name="Mayer K."/>
            <person name="Melkozernov A."/>
            <person name="Murata T."/>
            <person name="Nelson D."/>
            <person name="Pils B."/>
            <person name="Prigge M."/>
            <person name="Reiss B."/>
            <person name="Renner T."/>
            <person name="Rombauts S."/>
            <person name="Rushton P."/>
            <person name="Sanderfoot A."/>
            <person name="Schween G."/>
            <person name="Shiu S.-H."/>
            <person name="Stueber K."/>
            <person name="Theodoulou F.L."/>
            <person name="Tu H."/>
            <person name="Van de Peer Y."/>
            <person name="Verrier P.J."/>
            <person name="Waters E."/>
            <person name="Wood A."/>
            <person name="Yang L."/>
            <person name="Cove D."/>
            <person name="Cuming A."/>
            <person name="Hasebe M."/>
            <person name="Lucas S."/>
            <person name="Mishler D.B."/>
            <person name="Reski R."/>
            <person name="Grigoriev I."/>
            <person name="Quatrano R.S."/>
            <person name="Boore J.L."/>
        </authorList>
    </citation>
    <scope>NUCLEOTIDE SEQUENCE [LARGE SCALE GENOMIC DNA]</scope>
    <source>
        <strain evidence="12 13">cv. Gransden 2004</strain>
    </source>
</reference>
<evidence type="ECO:0000313" key="13">
    <source>
        <dbReference type="Proteomes" id="UP000006727"/>
    </source>
</evidence>
<evidence type="ECO:0000256" key="4">
    <source>
        <dbReference type="ARBA" id="ARBA00022970"/>
    </source>
</evidence>
<protein>
    <recommendedName>
        <fullName evidence="10">Amino acid transporter transmembrane domain-containing protein</fullName>
    </recommendedName>
</protein>
<dbReference type="PANTHER" id="PTHR22950">
    <property type="entry name" value="AMINO ACID TRANSPORTER"/>
    <property type="match status" value="1"/>
</dbReference>
<reference evidence="12" key="3">
    <citation type="submission" date="2020-12" db="UniProtKB">
        <authorList>
            <consortium name="EnsemblPlants"/>
        </authorList>
    </citation>
    <scope>IDENTIFICATION</scope>
</reference>
<dbReference type="GO" id="GO:0015171">
    <property type="term" value="F:amino acid transmembrane transporter activity"/>
    <property type="evidence" value="ECO:0000318"/>
    <property type="project" value="GO_Central"/>
</dbReference>
<dbReference type="OMA" id="KYSKCLR"/>
<gene>
    <name evidence="12" type="primary">LOC112287960</name>
    <name evidence="11" type="ORF">PHYPA_014283</name>
</gene>
<feature type="compositionally biased region" description="Polar residues" evidence="8">
    <location>
        <begin position="64"/>
        <end position="78"/>
    </location>
</feature>
<dbReference type="Gramene" id="Pp3c10_23140V3.1">
    <property type="protein sequence ID" value="Pp3c10_23140V3.1"/>
    <property type="gene ID" value="Pp3c10_23140"/>
</dbReference>
<feature type="transmembrane region" description="Helical" evidence="9">
    <location>
        <begin position="486"/>
        <end position="508"/>
    </location>
</feature>
<comment type="subcellular location">
    <subcellularLocation>
        <location evidence="1">Membrane</location>
        <topology evidence="1">Multi-pass membrane protein</topology>
    </subcellularLocation>
</comment>
<dbReference type="FunFam" id="1.20.1740.10:FF:000047">
    <property type="entry name" value="Amino acid transporter AVT1A"/>
    <property type="match status" value="1"/>
</dbReference>
<feature type="transmembrane region" description="Helical" evidence="9">
    <location>
        <begin position="240"/>
        <end position="260"/>
    </location>
</feature>
<reference evidence="11 13" key="2">
    <citation type="journal article" date="2018" name="Plant J.">
        <title>The Physcomitrella patens chromosome-scale assembly reveals moss genome structure and evolution.</title>
        <authorList>
            <person name="Lang D."/>
            <person name="Ullrich K.K."/>
            <person name="Murat F."/>
            <person name="Fuchs J."/>
            <person name="Jenkins J."/>
            <person name="Haas F.B."/>
            <person name="Piednoel M."/>
            <person name="Gundlach H."/>
            <person name="Van Bel M."/>
            <person name="Meyberg R."/>
            <person name="Vives C."/>
            <person name="Morata J."/>
            <person name="Symeonidi A."/>
            <person name="Hiss M."/>
            <person name="Muchero W."/>
            <person name="Kamisugi Y."/>
            <person name="Saleh O."/>
            <person name="Blanc G."/>
            <person name="Decker E.L."/>
            <person name="van Gessel N."/>
            <person name="Grimwood J."/>
            <person name="Hayes R.D."/>
            <person name="Graham S.W."/>
            <person name="Gunter L.E."/>
            <person name="McDaniel S.F."/>
            <person name="Hoernstein S.N.W."/>
            <person name="Larsson A."/>
            <person name="Li F.W."/>
            <person name="Perroud P.F."/>
            <person name="Phillips J."/>
            <person name="Ranjan P."/>
            <person name="Rokshar D.S."/>
            <person name="Rothfels C.J."/>
            <person name="Schneider L."/>
            <person name="Shu S."/>
            <person name="Stevenson D.W."/>
            <person name="Thummler F."/>
            <person name="Tillich M."/>
            <person name="Villarreal Aguilar J.C."/>
            <person name="Widiez T."/>
            <person name="Wong G.K."/>
            <person name="Wymore A."/>
            <person name="Zhang Y."/>
            <person name="Zimmer A.D."/>
            <person name="Quatrano R.S."/>
            <person name="Mayer K.F.X."/>
            <person name="Goodstein D."/>
            <person name="Casacuberta J.M."/>
            <person name="Vandepoele K."/>
            <person name="Reski R."/>
            <person name="Cuming A.C."/>
            <person name="Tuskan G.A."/>
            <person name="Maumus F."/>
            <person name="Salse J."/>
            <person name="Schmutz J."/>
            <person name="Rensing S.A."/>
        </authorList>
    </citation>
    <scope>NUCLEOTIDE SEQUENCE [LARGE SCALE GENOMIC DNA]</scope>
    <source>
        <strain evidence="12 13">cv. Gransden 2004</strain>
    </source>
</reference>
<keyword evidence="5 9" id="KW-1133">Transmembrane helix</keyword>
<keyword evidence="13" id="KW-1185">Reference proteome</keyword>
<dbReference type="EnsemblPlants" id="Pp3c10_23140V3.1">
    <property type="protein sequence ID" value="Pp3c10_23140V3.1"/>
    <property type="gene ID" value="Pp3c10_23140"/>
</dbReference>
<dbReference type="RefSeq" id="XP_024387420.1">
    <property type="nucleotide sequence ID" value="XM_024531652.2"/>
</dbReference>
<evidence type="ECO:0000313" key="12">
    <source>
        <dbReference type="EnsemblPlants" id="Pp3c10_23140V3.1"/>
    </source>
</evidence>
<evidence type="ECO:0000256" key="9">
    <source>
        <dbReference type="SAM" id="Phobius"/>
    </source>
</evidence>
<evidence type="ECO:0000256" key="3">
    <source>
        <dbReference type="ARBA" id="ARBA00022692"/>
    </source>
</evidence>
<comment type="similarity">
    <text evidence="7">Belongs to the amino acid/polyamine transporter 2 family. Amino acid/auxin permease (AAAP) (TC 2.A.18.5) subfamily.</text>
</comment>
<feature type="transmembrane region" description="Helical" evidence="9">
    <location>
        <begin position="125"/>
        <end position="147"/>
    </location>
</feature>
<feature type="transmembrane region" description="Helical" evidence="9">
    <location>
        <begin position="200"/>
        <end position="220"/>
    </location>
</feature>
<dbReference type="Gramene" id="Pp3c10_23140V3.2">
    <property type="protein sequence ID" value="Pp3c10_23140V3.2"/>
    <property type="gene ID" value="Pp3c10_23140"/>
</dbReference>
<feature type="transmembrane region" description="Helical" evidence="9">
    <location>
        <begin position="385"/>
        <end position="409"/>
    </location>
</feature>
<dbReference type="GO" id="GO:0031090">
    <property type="term" value="C:organelle membrane"/>
    <property type="evidence" value="ECO:0007669"/>
    <property type="project" value="UniProtKB-ARBA"/>
</dbReference>
<feature type="compositionally biased region" description="Basic and acidic residues" evidence="8">
    <location>
        <begin position="1"/>
        <end position="14"/>
    </location>
</feature>
<keyword evidence="4" id="KW-0029">Amino-acid transport</keyword>
<dbReference type="EMBL" id="ABEU02000010">
    <property type="protein sequence ID" value="PNR47163.1"/>
    <property type="molecule type" value="Genomic_DNA"/>
</dbReference>
<dbReference type="PANTHER" id="PTHR22950:SF692">
    <property type="entry name" value="TRANSMEMBRANE AMINO ACID TRANSPORTER FAMILY PROTEIN"/>
    <property type="match status" value="1"/>
</dbReference>
<keyword evidence="3 9" id="KW-0812">Transmembrane</keyword>
<feature type="transmembrane region" description="Helical" evidence="9">
    <location>
        <begin position="455"/>
        <end position="474"/>
    </location>
</feature>
<feature type="region of interest" description="Disordered" evidence="8">
    <location>
        <begin position="1"/>
        <end position="21"/>
    </location>
</feature>
<dbReference type="GeneID" id="112287960"/>
<keyword evidence="2" id="KW-0813">Transport</keyword>
<dbReference type="GO" id="GO:0016020">
    <property type="term" value="C:membrane"/>
    <property type="evidence" value="ECO:0000318"/>
    <property type="project" value="GO_Central"/>
</dbReference>
<dbReference type="AlphaFoldDB" id="A0A2K1K056"/>
<organism evidence="11">
    <name type="scientific">Physcomitrium patens</name>
    <name type="common">Spreading-leaved earth moss</name>
    <name type="synonym">Physcomitrella patens</name>
    <dbReference type="NCBI Taxonomy" id="3218"/>
    <lineage>
        <taxon>Eukaryota</taxon>
        <taxon>Viridiplantae</taxon>
        <taxon>Streptophyta</taxon>
        <taxon>Embryophyta</taxon>
        <taxon>Bryophyta</taxon>
        <taxon>Bryophytina</taxon>
        <taxon>Bryopsida</taxon>
        <taxon>Funariidae</taxon>
        <taxon>Funariales</taxon>
        <taxon>Funariaceae</taxon>
        <taxon>Physcomitrium</taxon>
    </lineage>
</organism>
<keyword evidence="6 9" id="KW-0472">Membrane</keyword>
<evidence type="ECO:0000259" key="10">
    <source>
        <dbReference type="Pfam" id="PF01490"/>
    </source>
</evidence>
<proteinExistence type="inferred from homology"/>
<feature type="region of interest" description="Disordered" evidence="8">
    <location>
        <begin position="53"/>
        <end position="79"/>
    </location>
</feature>
<accession>A0A2K1K056</accession>
<evidence type="ECO:0000256" key="6">
    <source>
        <dbReference type="ARBA" id="ARBA00023136"/>
    </source>
</evidence>
<sequence>MILQHHDSESEIRSDGTSVVCPSSPIIGSPLWPQSFGRTMDIYSRSKSQRSEIDSGLDGISNAFEPTSSPTAARNDSNGIREPLLKKSESYQSENKYGVQSTEEAIHLSCYSGNFRPRNEQGSSFFQSLFNGMNVLAGVGILSTPYAAAKGGWLSLVLLLAFALICCYTAILLRRCLDSDPYIHSYPDVGEASFGKWGRWIISIMLYLELYAVAIEFLILEGDNLAHLFPSAGISFGRIILRPNEIFIIMSAVCMLPTVWLRELSVLSYISATGVVASFLIVLTVGWIGILDGVGFHNQGSLLHLDGLPVAVGLYSFCYCGHAVFPSIYGSMRNRAQFSHVLVLCFTLCTFMYGGIAVMGYSMFGDELQSQITLNLPQEVPASHFAIWVTLVNPFAKYAITLTPVAVALEEFLSHSMADSTKDIRFWGTILRTLLVISTVIVALSVPFFGLLMAFIGSFLSATVSIILPCLCYLKIFHQRLSFPEVSVVGALLCLGFIVGIGGSYFSVKAIIDNLGSTGAGLFPGYY</sequence>
<evidence type="ECO:0000313" key="11">
    <source>
        <dbReference type="EMBL" id="PNR47163.1"/>
    </source>
</evidence>
<dbReference type="Proteomes" id="UP000006727">
    <property type="component" value="Chromosome 10"/>
</dbReference>
<dbReference type="OrthoDB" id="655540at2759"/>
<dbReference type="EnsemblPlants" id="Pp3c10_23140V3.2">
    <property type="protein sequence ID" value="Pp3c10_23140V3.2"/>
    <property type="gene ID" value="Pp3c10_23140"/>
</dbReference>